<dbReference type="EMBL" id="JAPDRL010001114">
    <property type="protein sequence ID" value="KAJ9637000.1"/>
    <property type="molecule type" value="Genomic_DNA"/>
</dbReference>
<evidence type="ECO:0000256" key="5">
    <source>
        <dbReference type="ARBA" id="ARBA00022989"/>
    </source>
</evidence>
<dbReference type="InterPro" id="IPR001204">
    <property type="entry name" value="Phos_transporter"/>
</dbReference>
<dbReference type="Proteomes" id="UP001172684">
    <property type="component" value="Unassembled WGS sequence"/>
</dbReference>
<comment type="subcellular location">
    <subcellularLocation>
        <location evidence="1">Membrane</location>
        <topology evidence="1">Multi-pass membrane protein</topology>
    </subcellularLocation>
</comment>
<keyword evidence="4" id="KW-0812">Transmembrane</keyword>
<evidence type="ECO:0000256" key="3">
    <source>
        <dbReference type="ARBA" id="ARBA00022592"/>
    </source>
</evidence>
<gene>
    <name evidence="7" type="ORF">H2201_009359</name>
</gene>
<keyword evidence="8" id="KW-1185">Reference proteome</keyword>
<accession>A0ABQ9NEL8</accession>
<evidence type="ECO:0000256" key="6">
    <source>
        <dbReference type="ARBA" id="ARBA00023136"/>
    </source>
</evidence>
<dbReference type="Pfam" id="PF01384">
    <property type="entry name" value="PHO4"/>
    <property type="match status" value="1"/>
</dbReference>
<evidence type="ECO:0000256" key="2">
    <source>
        <dbReference type="ARBA" id="ARBA00022448"/>
    </source>
</evidence>
<feature type="non-terminal residue" evidence="7">
    <location>
        <position position="64"/>
    </location>
</feature>
<comment type="caution">
    <text evidence="7">The sequence shown here is derived from an EMBL/GenBank/DDBJ whole genome shotgun (WGS) entry which is preliminary data.</text>
</comment>
<reference evidence="7" key="1">
    <citation type="submission" date="2022-10" db="EMBL/GenBank/DDBJ databases">
        <title>Culturing micro-colonial fungi from biological soil crusts in the Mojave desert and describing Neophaeococcomyces mojavensis, and introducing the new genera and species Taxawa tesnikishii.</title>
        <authorList>
            <person name="Kurbessoian T."/>
            <person name="Stajich J.E."/>
        </authorList>
    </citation>
    <scope>NUCLEOTIDE SEQUENCE</scope>
    <source>
        <strain evidence="7">TK_1</strain>
    </source>
</reference>
<evidence type="ECO:0000256" key="4">
    <source>
        <dbReference type="ARBA" id="ARBA00022692"/>
    </source>
</evidence>
<organism evidence="7 8">
    <name type="scientific">Coniosporium apollinis</name>
    <dbReference type="NCBI Taxonomy" id="61459"/>
    <lineage>
        <taxon>Eukaryota</taxon>
        <taxon>Fungi</taxon>
        <taxon>Dikarya</taxon>
        <taxon>Ascomycota</taxon>
        <taxon>Pezizomycotina</taxon>
        <taxon>Dothideomycetes</taxon>
        <taxon>Dothideomycetes incertae sedis</taxon>
        <taxon>Coniosporium</taxon>
    </lineage>
</organism>
<keyword evidence="2" id="KW-0813">Transport</keyword>
<evidence type="ECO:0008006" key="9">
    <source>
        <dbReference type="Google" id="ProtNLM"/>
    </source>
</evidence>
<keyword evidence="6" id="KW-0472">Membrane</keyword>
<keyword evidence="3" id="KW-0592">Phosphate transport</keyword>
<proteinExistence type="predicted"/>
<protein>
    <recommendedName>
        <fullName evidence="9">Phosphate transporter</fullName>
    </recommendedName>
</protein>
<sequence length="64" mass="7240">MAYGFSVFWLPLSKMHKTPDQRRAIDNKKHPPFWNRLVLVLSAMGVSFVHGSNDGQKGIGLIML</sequence>
<evidence type="ECO:0000256" key="1">
    <source>
        <dbReference type="ARBA" id="ARBA00004141"/>
    </source>
</evidence>
<keyword evidence="5" id="KW-1133">Transmembrane helix</keyword>
<evidence type="ECO:0000313" key="8">
    <source>
        <dbReference type="Proteomes" id="UP001172684"/>
    </source>
</evidence>
<name>A0ABQ9NEL8_9PEZI</name>
<evidence type="ECO:0000313" key="7">
    <source>
        <dbReference type="EMBL" id="KAJ9637000.1"/>
    </source>
</evidence>